<evidence type="ECO:0000256" key="1">
    <source>
        <dbReference type="ARBA" id="ARBA00004906"/>
    </source>
</evidence>
<reference evidence="8 9" key="1">
    <citation type="journal article" date="2019" name="Nat. Ecol. Evol.">
        <title>Megaphylogeny resolves global patterns of mushroom evolution.</title>
        <authorList>
            <person name="Varga T."/>
            <person name="Krizsan K."/>
            <person name="Foldi C."/>
            <person name="Dima B."/>
            <person name="Sanchez-Garcia M."/>
            <person name="Sanchez-Ramirez S."/>
            <person name="Szollosi G.J."/>
            <person name="Szarkandi J.G."/>
            <person name="Papp V."/>
            <person name="Albert L."/>
            <person name="Andreopoulos W."/>
            <person name="Angelini C."/>
            <person name="Antonin V."/>
            <person name="Barry K.W."/>
            <person name="Bougher N.L."/>
            <person name="Buchanan P."/>
            <person name="Buyck B."/>
            <person name="Bense V."/>
            <person name="Catcheside P."/>
            <person name="Chovatia M."/>
            <person name="Cooper J."/>
            <person name="Damon W."/>
            <person name="Desjardin D."/>
            <person name="Finy P."/>
            <person name="Geml J."/>
            <person name="Haridas S."/>
            <person name="Hughes K."/>
            <person name="Justo A."/>
            <person name="Karasinski D."/>
            <person name="Kautmanova I."/>
            <person name="Kiss B."/>
            <person name="Kocsube S."/>
            <person name="Kotiranta H."/>
            <person name="LaButti K.M."/>
            <person name="Lechner B.E."/>
            <person name="Liimatainen K."/>
            <person name="Lipzen A."/>
            <person name="Lukacs Z."/>
            <person name="Mihaltcheva S."/>
            <person name="Morgado L.N."/>
            <person name="Niskanen T."/>
            <person name="Noordeloos M.E."/>
            <person name="Ohm R.A."/>
            <person name="Ortiz-Santana B."/>
            <person name="Ovrebo C."/>
            <person name="Racz N."/>
            <person name="Riley R."/>
            <person name="Savchenko A."/>
            <person name="Shiryaev A."/>
            <person name="Soop K."/>
            <person name="Spirin V."/>
            <person name="Szebenyi C."/>
            <person name="Tomsovsky M."/>
            <person name="Tulloss R.E."/>
            <person name="Uehling J."/>
            <person name="Grigoriev I.V."/>
            <person name="Vagvolgyi C."/>
            <person name="Papp T."/>
            <person name="Martin F.M."/>
            <person name="Miettinen O."/>
            <person name="Hibbett D.S."/>
            <person name="Nagy L.G."/>
        </authorList>
    </citation>
    <scope>NUCLEOTIDE SEQUENCE [LARGE SCALE GENOMIC DNA]</scope>
    <source>
        <strain evidence="8 9">OMC1185</strain>
    </source>
</reference>
<dbReference type="PANTHER" id="PTHR22852:SF0">
    <property type="entry name" value="DENTICLELESS PROTEIN HOMOLOG"/>
    <property type="match status" value="1"/>
</dbReference>
<dbReference type="GO" id="GO:0005634">
    <property type="term" value="C:nucleus"/>
    <property type="evidence" value="ECO:0007669"/>
    <property type="project" value="TreeGrafter"/>
</dbReference>
<dbReference type="Proteomes" id="UP000305948">
    <property type="component" value="Unassembled WGS sequence"/>
</dbReference>
<comment type="pathway">
    <text evidence="1">Protein modification; protein ubiquitination.</text>
</comment>
<organism evidence="8 9">
    <name type="scientific">Heliocybe sulcata</name>
    <dbReference type="NCBI Taxonomy" id="5364"/>
    <lineage>
        <taxon>Eukaryota</taxon>
        <taxon>Fungi</taxon>
        <taxon>Dikarya</taxon>
        <taxon>Basidiomycota</taxon>
        <taxon>Agaricomycotina</taxon>
        <taxon>Agaricomycetes</taxon>
        <taxon>Gloeophyllales</taxon>
        <taxon>Gloeophyllaceae</taxon>
        <taxon>Heliocybe</taxon>
    </lineage>
</organism>
<keyword evidence="4" id="KW-0833">Ubl conjugation pathway</keyword>
<dbReference type="InterPro" id="IPR036322">
    <property type="entry name" value="WD40_repeat_dom_sf"/>
</dbReference>
<dbReference type="OrthoDB" id="2096344at2759"/>
<dbReference type="AlphaFoldDB" id="A0A5C3NJ15"/>
<keyword evidence="9" id="KW-1185">Reference proteome</keyword>
<dbReference type="InterPro" id="IPR001680">
    <property type="entry name" value="WD40_rpt"/>
</dbReference>
<evidence type="ECO:0000313" key="9">
    <source>
        <dbReference type="Proteomes" id="UP000305948"/>
    </source>
</evidence>
<evidence type="ECO:0000256" key="2">
    <source>
        <dbReference type="ARBA" id="ARBA00022574"/>
    </source>
</evidence>
<dbReference type="STRING" id="5364.A0A5C3NJ15"/>
<dbReference type="SUPFAM" id="SSF50978">
    <property type="entry name" value="WD40 repeat-like"/>
    <property type="match status" value="1"/>
</dbReference>
<feature type="compositionally biased region" description="Low complexity" evidence="7">
    <location>
        <begin position="259"/>
        <end position="273"/>
    </location>
</feature>
<dbReference type="GO" id="GO:0030674">
    <property type="term" value="F:protein-macromolecule adaptor activity"/>
    <property type="evidence" value="ECO:0007669"/>
    <property type="project" value="TreeGrafter"/>
</dbReference>
<dbReference type="PANTHER" id="PTHR22852">
    <property type="entry name" value="LETHAL 2 DENTICLELESS PROTEIN RETINOIC ACID-REGULATED NUCLEAR MATRIX-ASSOCIATED PROTEIN"/>
    <property type="match status" value="1"/>
</dbReference>
<evidence type="ECO:0000256" key="3">
    <source>
        <dbReference type="ARBA" id="ARBA00022737"/>
    </source>
</evidence>
<dbReference type="InterPro" id="IPR019775">
    <property type="entry name" value="WD40_repeat_CS"/>
</dbReference>
<proteinExistence type="inferred from homology"/>
<keyword evidence="3" id="KW-0677">Repeat</keyword>
<evidence type="ECO:0000256" key="6">
    <source>
        <dbReference type="PROSITE-ProRule" id="PRU00221"/>
    </source>
</evidence>
<dbReference type="Gene3D" id="2.130.10.10">
    <property type="entry name" value="YVTN repeat-like/Quinoprotein amine dehydrogenase"/>
    <property type="match status" value="2"/>
</dbReference>
<name>A0A5C3NJ15_9AGAM</name>
<evidence type="ECO:0000313" key="8">
    <source>
        <dbReference type="EMBL" id="TFK56098.1"/>
    </source>
</evidence>
<accession>A0A5C3NJ15</accession>
<sequence length="442" mass="48279">MGRCVGDVLTFFAVNTRPILQSFVSSHKSDTYKCLSVLPECDLTPPYACQYSHAAKNGGTPHLAVATEQGTVYIYNTAKRQDWEYEPQRTTLQPHHNGIFALSWSPSDELLATSSGDHLTRVSDVATCKTLYTLQKHLATVKCNAWDPRQEKVLSTGGRDGSICIWDLRTKAKKSSKQDGDILKPVMEIMTAHGGSTPKESGKKRAKNARPELGVRSVTNILYPETHPYGFISSGSFDGILRHWDIRALPPKHTHSLASTFDSPSDPTTSTSSRPRGIISLAASSDLLFALGIDSKIHTYSLPTLAPLSSGGGKSRKGWAYEHPHMRTNDFYVRASMSPCGRWMACGGASTDGRAFLFDVSSAGCSSARYRSHGGPSPGIELKGAQAGNVGALDWAADGMLATCADDGTVRVWRPDPEVWRECKADPEEARWNWSWAVEDRS</sequence>
<dbReference type="SMART" id="SM00320">
    <property type="entry name" value="WD40"/>
    <property type="match status" value="6"/>
</dbReference>
<comment type="similarity">
    <text evidence="5">Belongs to the WD repeat cdt2 family.</text>
</comment>
<dbReference type="InterPro" id="IPR015943">
    <property type="entry name" value="WD40/YVTN_repeat-like_dom_sf"/>
</dbReference>
<dbReference type="GO" id="GO:0043161">
    <property type="term" value="P:proteasome-mediated ubiquitin-dependent protein catabolic process"/>
    <property type="evidence" value="ECO:0007669"/>
    <property type="project" value="TreeGrafter"/>
</dbReference>
<protein>
    <submittedName>
        <fullName evidence="8">WD40 repeat-like protein</fullName>
    </submittedName>
</protein>
<dbReference type="PROSITE" id="PS50294">
    <property type="entry name" value="WD_REPEATS_REGION"/>
    <property type="match status" value="1"/>
</dbReference>
<feature type="repeat" description="WD" evidence="6">
    <location>
        <begin position="134"/>
        <end position="176"/>
    </location>
</feature>
<feature type="region of interest" description="Disordered" evidence="7">
    <location>
        <begin position="256"/>
        <end position="275"/>
    </location>
</feature>
<feature type="repeat" description="WD" evidence="6">
    <location>
        <begin position="92"/>
        <end position="133"/>
    </location>
</feature>
<dbReference type="PROSITE" id="PS50082">
    <property type="entry name" value="WD_REPEATS_2"/>
    <property type="match status" value="2"/>
</dbReference>
<gene>
    <name evidence="8" type="ORF">OE88DRAFT_1673281</name>
</gene>
<evidence type="ECO:0000256" key="4">
    <source>
        <dbReference type="ARBA" id="ARBA00022786"/>
    </source>
</evidence>
<dbReference type="Pfam" id="PF00400">
    <property type="entry name" value="WD40"/>
    <property type="match status" value="3"/>
</dbReference>
<dbReference type="InterPro" id="IPR051865">
    <property type="entry name" value="WD-repeat_CDT2_adapter"/>
</dbReference>
<dbReference type="EMBL" id="ML213504">
    <property type="protein sequence ID" value="TFK56098.1"/>
    <property type="molecule type" value="Genomic_DNA"/>
</dbReference>
<evidence type="ECO:0000256" key="5">
    <source>
        <dbReference type="ARBA" id="ARBA00038344"/>
    </source>
</evidence>
<evidence type="ECO:0000256" key="7">
    <source>
        <dbReference type="SAM" id="MobiDB-lite"/>
    </source>
</evidence>
<keyword evidence="2 6" id="KW-0853">WD repeat</keyword>
<dbReference type="PROSITE" id="PS00678">
    <property type="entry name" value="WD_REPEATS_1"/>
    <property type="match status" value="1"/>
</dbReference>